<dbReference type="Proteomes" id="UP001286456">
    <property type="component" value="Unassembled WGS sequence"/>
</dbReference>
<name>A0AAE0I3S1_9PEZI</name>
<keyword evidence="1" id="KW-0812">Transmembrane</keyword>
<evidence type="ECO:0000313" key="2">
    <source>
        <dbReference type="EMBL" id="KAK3317744.1"/>
    </source>
</evidence>
<proteinExistence type="predicted"/>
<evidence type="ECO:0000313" key="3">
    <source>
        <dbReference type="Proteomes" id="UP001286456"/>
    </source>
</evidence>
<dbReference type="AlphaFoldDB" id="A0AAE0I3S1"/>
<keyword evidence="3" id="KW-1185">Reference proteome</keyword>
<protein>
    <submittedName>
        <fullName evidence="2">Uncharacterized protein</fullName>
    </submittedName>
</protein>
<evidence type="ECO:0000256" key="1">
    <source>
        <dbReference type="SAM" id="Phobius"/>
    </source>
</evidence>
<sequence length="161" mass="18231">MWVCLGRILGARLFTWVKIGTEYSAIVVLEPLKRREIVSSLVVFGWSVFPAVACQWDVELGQRGGCHHRGPLWGDDPKASASRLADCTPVAFNHVNDRAVVASRLDVLIIRALFVSWFAYVFVCLFRCTCFSTFHVIAPDIFLARHFVYNLGFHSAQLQTW</sequence>
<accession>A0AAE0I3S1</accession>
<reference evidence="2" key="1">
    <citation type="journal article" date="2023" name="Mol. Phylogenet. Evol.">
        <title>Genome-scale phylogeny and comparative genomics of the fungal order Sordariales.</title>
        <authorList>
            <person name="Hensen N."/>
            <person name="Bonometti L."/>
            <person name="Westerberg I."/>
            <person name="Brannstrom I.O."/>
            <person name="Guillou S."/>
            <person name="Cros-Aarteil S."/>
            <person name="Calhoun S."/>
            <person name="Haridas S."/>
            <person name="Kuo A."/>
            <person name="Mondo S."/>
            <person name="Pangilinan J."/>
            <person name="Riley R."/>
            <person name="LaButti K."/>
            <person name="Andreopoulos B."/>
            <person name="Lipzen A."/>
            <person name="Chen C."/>
            <person name="Yan M."/>
            <person name="Daum C."/>
            <person name="Ng V."/>
            <person name="Clum A."/>
            <person name="Steindorff A."/>
            <person name="Ohm R.A."/>
            <person name="Martin F."/>
            <person name="Silar P."/>
            <person name="Natvig D.O."/>
            <person name="Lalanne C."/>
            <person name="Gautier V."/>
            <person name="Ament-Velasquez S.L."/>
            <person name="Kruys A."/>
            <person name="Hutchinson M.I."/>
            <person name="Powell A.J."/>
            <person name="Barry K."/>
            <person name="Miller A.N."/>
            <person name="Grigoriev I.V."/>
            <person name="Debuchy R."/>
            <person name="Gladieux P."/>
            <person name="Hiltunen Thoren M."/>
            <person name="Johannesson H."/>
        </authorList>
    </citation>
    <scope>NUCLEOTIDE SEQUENCE</scope>
    <source>
        <strain evidence="2">SMH4131-1</strain>
    </source>
</reference>
<feature type="transmembrane region" description="Helical" evidence="1">
    <location>
        <begin position="108"/>
        <end position="126"/>
    </location>
</feature>
<reference evidence="2" key="2">
    <citation type="submission" date="2023-06" db="EMBL/GenBank/DDBJ databases">
        <authorList>
            <consortium name="Lawrence Berkeley National Laboratory"/>
            <person name="Haridas S."/>
            <person name="Hensen N."/>
            <person name="Bonometti L."/>
            <person name="Westerberg I."/>
            <person name="Brannstrom I.O."/>
            <person name="Guillou S."/>
            <person name="Cros-Aarteil S."/>
            <person name="Calhoun S."/>
            <person name="Kuo A."/>
            <person name="Mondo S."/>
            <person name="Pangilinan J."/>
            <person name="Riley R."/>
            <person name="Labutti K."/>
            <person name="Andreopoulos B."/>
            <person name="Lipzen A."/>
            <person name="Chen C."/>
            <person name="Yanf M."/>
            <person name="Daum C."/>
            <person name="Ng V."/>
            <person name="Clum A."/>
            <person name="Steindorff A."/>
            <person name="Ohm R."/>
            <person name="Martin F."/>
            <person name="Silar P."/>
            <person name="Natvig D."/>
            <person name="Lalanne C."/>
            <person name="Gautier V."/>
            <person name="Ament-Velasquez S.L."/>
            <person name="Kruys A."/>
            <person name="Hutchinson M.I."/>
            <person name="Powell A.J."/>
            <person name="Barry K."/>
            <person name="Miller A.N."/>
            <person name="Grigoriev I.V."/>
            <person name="Debuchy R."/>
            <person name="Gladieux P."/>
            <person name="Thoren M.H."/>
            <person name="Johannesson H."/>
        </authorList>
    </citation>
    <scope>NUCLEOTIDE SEQUENCE</scope>
    <source>
        <strain evidence="2">SMH4131-1</strain>
    </source>
</reference>
<keyword evidence="1" id="KW-0472">Membrane</keyword>
<gene>
    <name evidence="2" type="ORF">B0T19DRAFT_297073</name>
</gene>
<organism evidence="2 3">
    <name type="scientific">Cercophora scortea</name>
    <dbReference type="NCBI Taxonomy" id="314031"/>
    <lineage>
        <taxon>Eukaryota</taxon>
        <taxon>Fungi</taxon>
        <taxon>Dikarya</taxon>
        <taxon>Ascomycota</taxon>
        <taxon>Pezizomycotina</taxon>
        <taxon>Sordariomycetes</taxon>
        <taxon>Sordariomycetidae</taxon>
        <taxon>Sordariales</taxon>
        <taxon>Lasiosphaeriaceae</taxon>
        <taxon>Cercophora</taxon>
    </lineage>
</organism>
<dbReference type="EMBL" id="JAUEPO010000007">
    <property type="protein sequence ID" value="KAK3317744.1"/>
    <property type="molecule type" value="Genomic_DNA"/>
</dbReference>
<comment type="caution">
    <text evidence="2">The sequence shown here is derived from an EMBL/GenBank/DDBJ whole genome shotgun (WGS) entry which is preliminary data.</text>
</comment>
<keyword evidence="1" id="KW-1133">Transmembrane helix</keyword>